<dbReference type="EMBL" id="NXGX01000003">
    <property type="protein sequence ID" value="PKR58775.1"/>
    <property type="molecule type" value="Genomic_DNA"/>
</dbReference>
<organism evidence="2 3">
    <name type="scientific">Thalassospira lohafexi</name>
    <dbReference type="NCBI Taxonomy" id="744227"/>
    <lineage>
        <taxon>Bacteria</taxon>
        <taxon>Pseudomonadati</taxon>
        <taxon>Pseudomonadota</taxon>
        <taxon>Alphaproteobacteria</taxon>
        <taxon>Rhodospirillales</taxon>
        <taxon>Thalassospiraceae</taxon>
        <taxon>Thalassospira</taxon>
    </lineage>
</organism>
<dbReference type="InterPro" id="IPR001279">
    <property type="entry name" value="Metallo-B-lactamas"/>
</dbReference>
<dbReference type="PANTHER" id="PTHR46018:SF4">
    <property type="entry name" value="METALLO-HYDROLASE YHFI-RELATED"/>
    <property type="match status" value="1"/>
</dbReference>
<dbReference type="AlphaFoldDB" id="A0A2N3L7H9"/>
<dbReference type="Proteomes" id="UP000233332">
    <property type="component" value="Unassembled WGS sequence"/>
</dbReference>
<gene>
    <name evidence="2" type="ORF">COO92_07910</name>
</gene>
<evidence type="ECO:0000259" key="1">
    <source>
        <dbReference type="SMART" id="SM00849"/>
    </source>
</evidence>
<keyword evidence="2" id="KW-0378">Hydrolase</keyword>
<evidence type="ECO:0000313" key="3">
    <source>
        <dbReference type="Proteomes" id="UP000233332"/>
    </source>
</evidence>
<protein>
    <submittedName>
        <fullName evidence="2">MBL fold metallo-hydrolase</fullName>
    </submittedName>
</protein>
<feature type="domain" description="Metallo-beta-lactamase" evidence="1">
    <location>
        <begin position="22"/>
        <end position="219"/>
    </location>
</feature>
<dbReference type="SUPFAM" id="SSF56281">
    <property type="entry name" value="Metallo-hydrolase/oxidoreductase"/>
    <property type="match status" value="1"/>
</dbReference>
<dbReference type="Pfam" id="PF23023">
    <property type="entry name" value="Anti-Pycsar_Apyc1"/>
    <property type="match status" value="1"/>
</dbReference>
<evidence type="ECO:0000313" key="2">
    <source>
        <dbReference type="EMBL" id="PKR58775.1"/>
    </source>
</evidence>
<dbReference type="InterPro" id="IPR036866">
    <property type="entry name" value="RibonucZ/Hydroxyglut_hydro"/>
</dbReference>
<name>A0A2N3L7H9_9PROT</name>
<dbReference type="Gene3D" id="3.60.15.10">
    <property type="entry name" value="Ribonuclease Z/Hydroxyacylglutathione hydrolase-like"/>
    <property type="match status" value="1"/>
</dbReference>
<dbReference type="GO" id="GO:0042781">
    <property type="term" value="F:3'-tRNA processing endoribonuclease activity"/>
    <property type="evidence" value="ECO:0007669"/>
    <property type="project" value="TreeGrafter"/>
</dbReference>
<sequence>MTSDHLRIDVLGVGEAFDPNYANSSVVVTADEYRLLIDCGATVSGLVMGKYPDPDAIDAIYFTHMHPDHVFGLVPVMLNWRDDGRSKPLHILCTPQLRSHLEKLMELGFTGLGSAWPFEVIWHALADTTSIGPFECRFARSDHSVQNHAILLRFAEKGFAYSGDGNVTAETAALFTRADLVFQETYLTKHDPQHSAHCDLETVMQLASDMPGARFWLYHIKRDARAEISRIVGHNDQVRIAVPGEVIEIR</sequence>
<dbReference type="SMART" id="SM00849">
    <property type="entry name" value="Lactamase_B"/>
    <property type="match status" value="1"/>
</dbReference>
<dbReference type="PANTHER" id="PTHR46018">
    <property type="entry name" value="ZINC PHOSPHODIESTERASE ELAC PROTEIN 1"/>
    <property type="match status" value="1"/>
</dbReference>
<comment type="caution">
    <text evidence="2">The sequence shown here is derived from an EMBL/GenBank/DDBJ whole genome shotgun (WGS) entry which is preliminary data.</text>
</comment>
<proteinExistence type="predicted"/>
<accession>A0A2N3L7H9</accession>
<keyword evidence="3" id="KW-1185">Reference proteome</keyword>
<dbReference type="RefSeq" id="WP_101301226.1">
    <property type="nucleotide sequence ID" value="NZ_NXGX01000003.1"/>
</dbReference>
<reference evidence="2 3" key="1">
    <citation type="submission" date="2017-09" db="EMBL/GenBank/DDBJ databases">
        <title>Biodiversity and function of Thalassospira species in the particle-attached aromatic-hydrocarbon-degrading consortia from the surface seawater of the China South Sea.</title>
        <authorList>
            <person name="Dong C."/>
            <person name="Lai Q."/>
            <person name="Shao Z."/>
        </authorList>
    </citation>
    <scope>NUCLEOTIDE SEQUENCE [LARGE SCALE GENOMIC DNA]</scope>
    <source>
        <strain evidence="2 3">139Z-12</strain>
    </source>
</reference>